<proteinExistence type="predicted"/>
<name>A0A068NQ89_FIMGI</name>
<organism evidence="2 3">
    <name type="scientific">Fimbriimonas ginsengisoli Gsoil 348</name>
    <dbReference type="NCBI Taxonomy" id="661478"/>
    <lineage>
        <taxon>Bacteria</taxon>
        <taxon>Bacillati</taxon>
        <taxon>Armatimonadota</taxon>
        <taxon>Fimbriimonadia</taxon>
        <taxon>Fimbriimonadales</taxon>
        <taxon>Fimbriimonadaceae</taxon>
        <taxon>Fimbriimonas</taxon>
    </lineage>
</organism>
<dbReference type="AlphaFoldDB" id="A0A068NQ89"/>
<evidence type="ECO:0000313" key="2">
    <source>
        <dbReference type="EMBL" id="AIE85551.1"/>
    </source>
</evidence>
<gene>
    <name evidence="2" type="ORF">OP10G_2183</name>
</gene>
<keyword evidence="1" id="KW-1133">Transmembrane helix</keyword>
<feature type="transmembrane region" description="Helical" evidence="1">
    <location>
        <begin position="103"/>
        <end position="127"/>
    </location>
</feature>
<dbReference type="PANTHER" id="PTHR40394">
    <property type="entry name" value="LIPOPROTEIN-RELATED"/>
    <property type="match status" value="1"/>
</dbReference>
<dbReference type="EMBL" id="CP007139">
    <property type="protein sequence ID" value="AIE85551.1"/>
    <property type="molecule type" value="Genomic_DNA"/>
</dbReference>
<dbReference type="RefSeq" id="WP_025225883.1">
    <property type="nucleotide sequence ID" value="NZ_CP007139.1"/>
</dbReference>
<keyword evidence="3" id="KW-1185">Reference proteome</keyword>
<dbReference type="HOGENOM" id="CLU_094965_0_0_0"/>
<reference evidence="2 3" key="1">
    <citation type="journal article" date="2014" name="PLoS ONE">
        <title>The first complete genome sequence of the class fimbriimonadia in the phylum armatimonadetes.</title>
        <authorList>
            <person name="Hu Z.Y."/>
            <person name="Wang Y.Z."/>
            <person name="Im W.T."/>
            <person name="Wang S.Y."/>
            <person name="Zhao G.P."/>
            <person name="Zheng H.J."/>
            <person name="Quan Z.X."/>
        </authorList>
    </citation>
    <scope>NUCLEOTIDE SEQUENCE [LARGE SCALE GENOMIC DNA]</scope>
    <source>
        <strain evidence="2">Gsoil 348</strain>
    </source>
</reference>
<feature type="transmembrane region" description="Helical" evidence="1">
    <location>
        <begin position="62"/>
        <end position="83"/>
    </location>
</feature>
<accession>A0A068NQ89</accession>
<dbReference type="InterPro" id="IPR021776">
    <property type="entry name" value="ActD"/>
</dbReference>
<dbReference type="Pfam" id="PF11821">
    <property type="entry name" value="ActD"/>
    <property type="match status" value="1"/>
</dbReference>
<dbReference type="Proteomes" id="UP000027982">
    <property type="component" value="Chromosome"/>
</dbReference>
<protein>
    <submittedName>
        <fullName evidence="2">ABC-type Fe3+ transport system protein</fullName>
    </submittedName>
</protein>
<dbReference type="PANTHER" id="PTHR40394:SF2">
    <property type="entry name" value="QUINOL:CYTOCHROME C OXIDOREDUCTASE MEMBRANE PROTEIN"/>
    <property type="match status" value="1"/>
</dbReference>
<keyword evidence="1" id="KW-0472">Membrane</keyword>
<dbReference type="eggNOG" id="COG2010">
    <property type="taxonomic scope" value="Bacteria"/>
</dbReference>
<keyword evidence="1" id="KW-0812">Transmembrane</keyword>
<evidence type="ECO:0000313" key="3">
    <source>
        <dbReference type="Proteomes" id="UP000027982"/>
    </source>
</evidence>
<evidence type="ECO:0000256" key="1">
    <source>
        <dbReference type="SAM" id="Phobius"/>
    </source>
</evidence>
<sequence>MSHGHDPVVPQPFGLVAEFDSAEALLAAAEKTKEAGYRKTDAYSPFPIHGLSEAIGFHDVRLPWIIFMGGLIGCTFGYTLQWYTAVIDLPMNVGGKPLNSIPAFFPVTYESTILFSALTAVFAMMALNRLPKPYHSIFNTPGFERATQDRFFLAIESRDKQYDAEGTRQFLQGLNPLTLNEVME</sequence>
<dbReference type="STRING" id="661478.OP10G_2183"/>
<dbReference type="OrthoDB" id="9792475at2"/>
<dbReference type="KEGG" id="fgi:OP10G_2183"/>